<accession>A0A5B2XK65</accession>
<feature type="compositionally biased region" description="Low complexity" evidence="2">
    <location>
        <begin position="37"/>
        <end position="67"/>
    </location>
</feature>
<comment type="caution">
    <text evidence="3">The sequence shown here is derived from an EMBL/GenBank/DDBJ whole genome shotgun (WGS) entry which is preliminary data.</text>
</comment>
<dbReference type="Proteomes" id="UP000323454">
    <property type="component" value="Unassembled WGS sequence"/>
</dbReference>
<name>A0A5B2XK65_9PSEU</name>
<evidence type="ECO:0000256" key="1">
    <source>
        <dbReference type="ARBA" id="ARBA00022801"/>
    </source>
</evidence>
<dbReference type="SUPFAM" id="SSF63817">
    <property type="entry name" value="Sortase"/>
    <property type="match status" value="1"/>
</dbReference>
<dbReference type="OrthoDB" id="525039at2"/>
<evidence type="ECO:0000256" key="2">
    <source>
        <dbReference type="SAM" id="MobiDB-lite"/>
    </source>
</evidence>
<dbReference type="InterPro" id="IPR042001">
    <property type="entry name" value="Sortase_F"/>
</dbReference>
<dbReference type="AlphaFoldDB" id="A0A5B2XK65"/>
<dbReference type="EMBL" id="VUOB01000018">
    <property type="protein sequence ID" value="KAA2263280.1"/>
    <property type="molecule type" value="Genomic_DNA"/>
</dbReference>
<dbReference type="InterPro" id="IPR023365">
    <property type="entry name" value="Sortase_dom-sf"/>
</dbReference>
<dbReference type="InterPro" id="IPR005754">
    <property type="entry name" value="Sortase"/>
</dbReference>
<keyword evidence="1" id="KW-0378">Hydrolase</keyword>
<reference evidence="3 4" key="1">
    <citation type="submission" date="2019-09" db="EMBL/GenBank/DDBJ databases">
        <title>Goodfellowia gen. nov., a new genus of the Pseudonocardineae related to Actinoalloteichus, containing Goodfellowia coeruleoviolacea gen. nov., comb. nov. gen. nov., comb. nov.</title>
        <authorList>
            <person name="Labeda D."/>
        </authorList>
    </citation>
    <scope>NUCLEOTIDE SEQUENCE [LARGE SCALE GENOMIC DNA]</scope>
    <source>
        <strain evidence="3 4">AN110305</strain>
    </source>
</reference>
<evidence type="ECO:0000313" key="3">
    <source>
        <dbReference type="EMBL" id="KAA2263280.1"/>
    </source>
</evidence>
<evidence type="ECO:0000313" key="4">
    <source>
        <dbReference type="Proteomes" id="UP000323454"/>
    </source>
</evidence>
<gene>
    <name evidence="3" type="ORF">F0L68_10540</name>
</gene>
<proteinExistence type="predicted"/>
<dbReference type="Gene3D" id="2.40.260.10">
    <property type="entry name" value="Sortase"/>
    <property type="match status" value="1"/>
</dbReference>
<dbReference type="Pfam" id="PF04203">
    <property type="entry name" value="Sortase"/>
    <property type="match status" value="1"/>
</dbReference>
<sequence>MWTAPPNLVIGAPVAAPPPPGPVGDGLFTGLQPDRNPPSSAAPSSAPQGQPSQVPAQQPKAPVQAPQTAGQRPGTIRLPQGGTATLVRQEVGADGVLPVPERIDEATWWGAGLEAQAGATVLAGHVNWRGSTGPFAELWYARAGEDISVLNDKGTKYTYRISSVVTLHKNELPSRAGELFAQTGSHRLVLVTCGGHWVGGELGYDENQVVIAQPVA</sequence>
<dbReference type="GO" id="GO:0016787">
    <property type="term" value="F:hydrolase activity"/>
    <property type="evidence" value="ECO:0007669"/>
    <property type="project" value="UniProtKB-KW"/>
</dbReference>
<keyword evidence="4" id="KW-1185">Reference proteome</keyword>
<protein>
    <submittedName>
        <fullName evidence="3">Class F sortase</fullName>
    </submittedName>
</protein>
<organism evidence="3 4">
    <name type="scientific">Solihabitans fulvus</name>
    <dbReference type="NCBI Taxonomy" id="1892852"/>
    <lineage>
        <taxon>Bacteria</taxon>
        <taxon>Bacillati</taxon>
        <taxon>Actinomycetota</taxon>
        <taxon>Actinomycetes</taxon>
        <taxon>Pseudonocardiales</taxon>
        <taxon>Pseudonocardiaceae</taxon>
        <taxon>Solihabitans</taxon>
    </lineage>
</organism>
<reference evidence="3 4" key="2">
    <citation type="submission" date="2019-09" db="EMBL/GenBank/DDBJ databases">
        <authorList>
            <person name="Jin C."/>
        </authorList>
    </citation>
    <scope>NUCLEOTIDE SEQUENCE [LARGE SCALE GENOMIC DNA]</scope>
    <source>
        <strain evidence="3 4">AN110305</strain>
    </source>
</reference>
<feature type="region of interest" description="Disordered" evidence="2">
    <location>
        <begin position="1"/>
        <end position="79"/>
    </location>
</feature>
<dbReference type="CDD" id="cd05829">
    <property type="entry name" value="Sortase_F"/>
    <property type="match status" value="1"/>
</dbReference>